<dbReference type="InterPro" id="IPR011050">
    <property type="entry name" value="Pectin_lyase_fold/virulence"/>
</dbReference>
<comment type="function">
    <text evidence="11">Specific in hydrolyzing the terminal glycosidic bond of polygalacturonic acid and oligogalacturonates.</text>
</comment>
<evidence type="ECO:0000256" key="13">
    <source>
        <dbReference type="ARBA" id="ARBA00041474"/>
    </source>
</evidence>
<evidence type="ECO:0000313" key="19">
    <source>
        <dbReference type="Proteomes" id="UP000015241"/>
    </source>
</evidence>
<comment type="similarity">
    <text evidence="2 16">Belongs to the glycosyl hydrolase 28 family.</text>
</comment>
<keyword evidence="7" id="KW-1015">Disulfide bond</keyword>
<feature type="signal peptide" evidence="17">
    <location>
        <begin position="1"/>
        <end position="17"/>
    </location>
</feature>
<dbReference type="GO" id="GO:0004650">
    <property type="term" value="F:polygalacturonase activity"/>
    <property type="evidence" value="ECO:0007669"/>
    <property type="project" value="InterPro"/>
</dbReference>
<accession>S8ELM1</accession>
<dbReference type="EMBL" id="KE504122">
    <property type="protein sequence ID" value="EPT06007.1"/>
    <property type="molecule type" value="Genomic_DNA"/>
</dbReference>
<dbReference type="HOGENOM" id="CLU_016031_1_2_1"/>
<evidence type="ECO:0000256" key="1">
    <source>
        <dbReference type="ARBA" id="ARBA00004613"/>
    </source>
</evidence>
<dbReference type="PANTHER" id="PTHR31736">
    <property type="match status" value="1"/>
</dbReference>
<keyword evidence="6 16" id="KW-0378">Hydrolase</keyword>
<comment type="subcellular location">
    <subcellularLocation>
        <location evidence="1">Secreted</location>
    </subcellularLocation>
</comment>
<evidence type="ECO:0000256" key="14">
    <source>
        <dbReference type="ARBA" id="ARBA00042262"/>
    </source>
</evidence>
<dbReference type="AlphaFoldDB" id="S8ELM1"/>
<evidence type="ECO:0000256" key="12">
    <source>
        <dbReference type="ARBA" id="ARBA00038933"/>
    </source>
</evidence>
<keyword evidence="9 16" id="KW-0326">Glycosidase</keyword>
<evidence type="ECO:0000256" key="9">
    <source>
        <dbReference type="ARBA" id="ARBA00023295"/>
    </source>
</evidence>
<feature type="chain" id="PRO_5004563151" description="galacturonan 1,4-alpha-galacturonidase" evidence="17">
    <location>
        <begin position="18"/>
        <end position="456"/>
    </location>
</feature>
<evidence type="ECO:0000256" key="3">
    <source>
        <dbReference type="ARBA" id="ARBA00022525"/>
    </source>
</evidence>
<reference evidence="18 19" key="1">
    <citation type="journal article" date="2012" name="Science">
        <title>The Paleozoic origin of enzymatic lignin decomposition reconstructed from 31 fungal genomes.</title>
        <authorList>
            <person name="Floudas D."/>
            <person name="Binder M."/>
            <person name="Riley R."/>
            <person name="Barry K."/>
            <person name="Blanchette R.A."/>
            <person name="Henrissat B."/>
            <person name="Martinez A.T."/>
            <person name="Otillar R."/>
            <person name="Spatafora J.W."/>
            <person name="Yadav J.S."/>
            <person name="Aerts A."/>
            <person name="Benoit I."/>
            <person name="Boyd A."/>
            <person name="Carlson A."/>
            <person name="Copeland A."/>
            <person name="Coutinho P.M."/>
            <person name="de Vries R.P."/>
            <person name="Ferreira P."/>
            <person name="Findley K."/>
            <person name="Foster B."/>
            <person name="Gaskell J."/>
            <person name="Glotzer D."/>
            <person name="Gorecki P."/>
            <person name="Heitman J."/>
            <person name="Hesse C."/>
            <person name="Hori C."/>
            <person name="Igarashi K."/>
            <person name="Jurgens J.A."/>
            <person name="Kallen N."/>
            <person name="Kersten P."/>
            <person name="Kohler A."/>
            <person name="Kuees U."/>
            <person name="Kumar T.K.A."/>
            <person name="Kuo A."/>
            <person name="LaButti K."/>
            <person name="Larrondo L.F."/>
            <person name="Lindquist E."/>
            <person name="Ling A."/>
            <person name="Lombard V."/>
            <person name="Lucas S."/>
            <person name="Lundell T."/>
            <person name="Martin R."/>
            <person name="McLaughlin D.J."/>
            <person name="Morgenstern I."/>
            <person name="Morin E."/>
            <person name="Murat C."/>
            <person name="Nagy L.G."/>
            <person name="Nolan M."/>
            <person name="Ohm R.A."/>
            <person name="Patyshakuliyeva A."/>
            <person name="Rokas A."/>
            <person name="Ruiz-Duenas F.J."/>
            <person name="Sabat G."/>
            <person name="Salamov A."/>
            <person name="Samejima M."/>
            <person name="Schmutz J."/>
            <person name="Slot J.C."/>
            <person name="St John F."/>
            <person name="Stenlid J."/>
            <person name="Sun H."/>
            <person name="Sun S."/>
            <person name="Syed K."/>
            <person name="Tsang A."/>
            <person name="Wiebenga A."/>
            <person name="Young D."/>
            <person name="Pisabarro A."/>
            <person name="Eastwood D.C."/>
            <person name="Martin F."/>
            <person name="Cullen D."/>
            <person name="Grigoriev I.V."/>
            <person name="Hibbett D.S."/>
        </authorList>
    </citation>
    <scope>NUCLEOTIDE SEQUENCE</scope>
    <source>
        <strain evidence="19">FP-58527</strain>
    </source>
</reference>
<dbReference type="Gene3D" id="2.160.20.10">
    <property type="entry name" value="Single-stranded right-handed beta-helix, Pectin lyase-like"/>
    <property type="match status" value="1"/>
</dbReference>
<dbReference type="GO" id="GO:0005576">
    <property type="term" value="C:extracellular region"/>
    <property type="evidence" value="ECO:0007669"/>
    <property type="project" value="UniProtKB-SubCell"/>
</dbReference>
<evidence type="ECO:0000256" key="2">
    <source>
        <dbReference type="ARBA" id="ARBA00008834"/>
    </source>
</evidence>
<dbReference type="PANTHER" id="PTHR31736:SF11">
    <property type="entry name" value="EXOPOLYGALACTURONASE C-RELATED"/>
    <property type="match status" value="1"/>
</dbReference>
<dbReference type="OrthoDB" id="187139at2759"/>
<evidence type="ECO:0000256" key="8">
    <source>
        <dbReference type="ARBA" id="ARBA00023180"/>
    </source>
</evidence>
<name>S8ELM1_FOMSC</name>
<keyword evidence="8" id="KW-0325">Glycoprotein</keyword>
<organism evidence="18 19">
    <name type="scientific">Fomitopsis schrenkii</name>
    <name type="common">Brown rot fungus</name>
    <dbReference type="NCBI Taxonomy" id="2126942"/>
    <lineage>
        <taxon>Eukaryota</taxon>
        <taxon>Fungi</taxon>
        <taxon>Dikarya</taxon>
        <taxon>Basidiomycota</taxon>
        <taxon>Agaricomycotina</taxon>
        <taxon>Agaricomycetes</taxon>
        <taxon>Polyporales</taxon>
        <taxon>Fomitopsis</taxon>
    </lineage>
</organism>
<dbReference type="GO" id="GO:0047911">
    <property type="term" value="F:galacturan 1,4-alpha-galacturonidase activity"/>
    <property type="evidence" value="ECO:0007669"/>
    <property type="project" value="UniProtKB-EC"/>
</dbReference>
<evidence type="ECO:0000256" key="4">
    <source>
        <dbReference type="ARBA" id="ARBA00022729"/>
    </source>
</evidence>
<evidence type="ECO:0000256" key="5">
    <source>
        <dbReference type="ARBA" id="ARBA00022737"/>
    </source>
</evidence>
<evidence type="ECO:0000256" key="7">
    <source>
        <dbReference type="ARBA" id="ARBA00023157"/>
    </source>
</evidence>
<evidence type="ECO:0000256" key="16">
    <source>
        <dbReference type="RuleBase" id="RU361169"/>
    </source>
</evidence>
<comment type="catalytic activity">
    <reaction evidence="15">
        <text>[(1-&gt;4)-alpha-D-galacturonosyl](n) + H2O = alpha-D-galacturonate + [(1-&gt;4)-alpha-D-galacturonosyl](n-1)</text>
        <dbReference type="Rhea" id="RHEA:14117"/>
        <dbReference type="Rhea" id="RHEA-COMP:14570"/>
        <dbReference type="Rhea" id="RHEA-COMP:14572"/>
        <dbReference type="ChEBI" id="CHEBI:15377"/>
        <dbReference type="ChEBI" id="CHEBI:58658"/>
        <dbReference type="ChEBI" id="CHEBI:140523"/>
        <dbReference type="EC" id="3.2.1.67"/>
    </reaction>
</comment>
<keyword evidence="5" id="KW-0677">Repeat</keyword>
<evidence type="ECO:0000313" key="18">
    <source>
        <dbReference type="EMBL" id="EPT06007.1"/>
    </source>
</evidence>
<evidence type="ECO:0000256" key="11">
    <source>
        <dbReference type="ARBA" id="ARBA00037312"/>
    </source>
</evidence>
<dbReference type="InterPro" id="IPR012334">
    <property type="entry name" value="Pectin_lyas_fold"/>
</dbReference>
<proteinExistence type="inferred from homology"/>
<dbReference type="SUPFAM" id="SSF51126">
    <property type="entry name" value="Pectin lyase-like"/>
    <property type="match status" value="1"/>
</dbReference>
<dbReference type="InterPro" id="IPR000743">
    <property type="entry name" value="Glyco_hydro_28"/>
</dbReference>
<dbReference type="STRING" id="743788.S8ELM1"/>
<keyword evidence="3" id="KW-0964">Secreted</keyword>
<gene>
    <name evidence="18" type="ORF">FOMPIDRAFT_68663</name>
</gene>
<dbReference type="Proteomes" id="UP000015241">
    <property type="component" value="Unassembled WGS sequence"/>
</dbReference>
<evidence type="ECO:0000256" key="15">
    <source>
        <dbReference type="ARBA" id="ARBA00048766"/>
    </source>
</evidence>
<feature type="non-terminal residue" evidence="18">
    <location>
        <position position="456"/>
    </location>
</feature>
<dbReference type="InParanoid" id="S8ELM1"/>
<keyword evidence="19" id="KW-1185">Reference proteome</keyword>
<dbReference type="EC" id="3.2.1.67" evidence="12"/>
<keyword evidence="4 17" id="KW-0732">Signal</keyword>
<dbReference type="eggNOG" id="ENOG502SI66">
    <property type="taxonomic scope" value="Eukaryota"/>
</dbReference>
<evidence type="ECO:0000256" key="6">
    <source>
        <dbReference type="ARBA" id="ARBA00022801"/>
    </source>
</evidence>
<evidence type="ECO:0000256" key="17">
    <source>
        <dbReference type="SAM" id="SignalP"/>
    </source>
</evidence>
<keyword evidence="10" id="KW-0961">Cell wall biogenesis/degradation</keyword>
<dbReference type="GO" id="GO:0005975">
    <property type="term" value="P:carbohydrate metabolic process"/>
    <property type="evidence" value="ECO:0007669"/>
    <property type="project" value="InterPro"/>
</dbReference>
<dbReference type="Pfam" id="PF00295">
    <property type="entry name" value="Glyco_hydro_28"/>
    <property type="match status" value="1"/>
</dbReference>
<sequence>MFCQSLLALLVFAAVAACSDYLYQGVEGLVSQHRPNFCAIASSYASSNGTKDDSPTIQAAFARCAHDSVIVFSEGVNYNVFSPITAKNLSNVAIVVHGNLHLPQNITYVQSIVNGTSYAAGTGYWFTFWGTQIDFVGSDNVTTGWIYSYGQAWWDANVYPGTGLANRPHLMSFNTTNGTIQHFKSSKPIGWNVQLLGSKITVTDSIIDAYSISGSFPFNTDGFDVTATDVKILNSVIYNGDDAIAVQSGSHNVLFQGGTIGYQTHGMSIGSLGQNQAAYANVSDIHFDDITVVNGVYASRFKSWIGGQGLAQNITWSNIRVYNVTFPIFVTQTYINQGGSQTQLEDGSVVDRPNNSTVNMHNFAWTNFTGTINTFQPGDGSCASDPCWYNAGLPNLTHTEAIIIECNTNSSCQNFKLSNINMFPQTMAQPTVICIDAEADLNPNLGFNCANGTYIP</sequence>
<protein>
    <recommendedName>
        <fullName evidence="12">galacturonan 1,4-alpha-galacturonidase</fullName>
        <ecNumber evidence="12">3.2.1.67</ecNumber>
    </recommendedName>
    <alternativeName>
        <fullName evidence="13">Galacturan 1,4-alpha-galacturonidase C</fullName>
    </alternativeName>
    <alternativeName>
        <fullName evidence="14">Poly(1,4-alpha-D-galacturonide)galacturonohydrolase C</fullName>
    </alternativeName>
</protein>
<dbReference type="GO" id="GO:0071555">
    <property type="term" value="P:cell wall organization"/>
    <property type="evidence" value="ECO:0007669"/>
    <property type="project" value="UniProtKB-KW"/>
</dbReference>
<evidence type="ECO:0000256" key="10">
    <source>
        <dbReference type="ARBA" id="ARBA00023316"/>
    </source>
</evidence>